<feature type="transmembrane region" description="Helical" evidence="1">
    <location>
        <begin position="24"/>
        <end position="46"/>
    </location>
</feature>
<proteinExistence type="predicted"/>
<protein>
    <submittedName>
        <fullName evidence="2">Uncharacterized protein</fullName>
    </submittedName>
</protein>
<evidence type="ECO:0000256" key="1">
    <source>
        <dbReference type="SAM" id="Phobius"/>
    </source>
</evidence>
<reference evidence="2" key="2">
    <citation type="submission" date="2017-11" db="EMBL/GenBank/DDBJ databases">
        <title>Coralsnake Venomics: Analyses of Venom Gland Transcriptomes and Proteomes of Six Brazilian Taxa.</title>
        <authorList>
            <person name="Aird S.D."/>
            <person name="Jorge da Silva N."/>
            <person name="Qiu L."/>
            <person name="Villar-Briones A."/>
            <person name="Aparecida-Saddi V."/>
            <person name="Campos-Telles M.P."/>
            <person name="Grau M."/>
            <person name="Mikheyev A.S."/>
        </authorList>
    </citation>
    <scope>NUCLEOTIDE SEQUENCE</scope>
    <source>
        <tissue evidence="2">Venom_gland</tissue>
    </source>
</reference>
<accession>A0A2D4Q1B2</accession>
<reference evidence="2" key="1">
    <citation type="submission" date="2017-07" db="EMBL/GenBank/DDBJ databases">
        <authorList>
            <person name="Mikheyev A."/>
            <person name="Grau M."/>
        </authorList>
    </citation>
    <scope>NUCLEOTIDE SEQUENCE</scope>
    <source>
        <tissue evidence="2">Venom_gland</tissue>
    </source>
</reference>
<evidence type="ECO:0000313" key="2">
    <source>
        <dbReference type="EMBL" id="LAB63608.1"/>
    </source>
</evidence>
<sequence>MFVQKPMAYDPPCDEHLDKKYPEIFWLSSGVLFPSDMVYWHCFFFCEWKFNVRGRRTMSNIWFLLTFRCLQEMLHTQFEYKPWILTRQRRTVATFPYFKCLWYQSI</sequence>
<keyword evidence="1" id="KW-0812">Transmembrane</keyword>
<dbReference type="EMBL" id="IACN01106125">
    <property type="protein sequence ID" value="LAB63608.1"/>
    <property type="molecule type" value="Transcribed_RNA"/>
</dbReference>
<name>A0A2D4Q1B2_MICSU</name>
<organism evidence="2">
    <name type="scientific">Micrurus surinamensis</name>
    <name type="common">Surinam coral snake</name>
    <dbReference type="NCBI Taxonomy" id="129470"/>
    <lineage>
        <taxon>Eukaryota</taxon>
        <taxon>Metazoa</taxon>
        <taxon>Chordata</taxon>
        <taxon>Craniata</taxon>
        <taxon>Vertebrata</taxon>
        <taxon>Euteleostomi</taxon>
        <taxon>Lepidosauria</taxon>
        <taxon>Squamata</taxon>
        <taxon>Bifurcata</taxon>
        <taxon>Unidentata</taxon>
        <taxon>Episquamata</taxon>
        <taxon>Toxicofera</taxon>
        <taxon>Serpentes</taxon>
        <taxon>Colubroidea</taxon>
        <taxon>Elapidae</taxon>
        <taxon>Elapinae</taxon>
        <taxon>Micrurus</taxon>
    </lineage>
</organism>
<dbReference type="AlphaFoldDB" id="A0A2D4Q1B2"/>
<keyword evidence="1" id="KW-0472">Membrane</keyword>
<keyword evidence="1" id="KW-1133">Transmembrane helix</keyword>